<gene>
    <name evidence="1" type="ORF">Cgig2_023437</name>
</gene>
<evidence type="ECO:0000313" key="2">
    <source>
        <dbReference type="Proteomes" id="UP001153076"/>
    </source>
</evidence>
<dbReference type="AlphaFoldDB" id="A0A9Q1GLW0"/>
<dbReference type="EMBL" id="JAKOGI010002260">
    <property type="protein sequence ID" value="KAJ8422413.1"/>
    <property type="molecule type" value="Genomic_DNA"/>
</dbReference>
<sequence>MTALASAFASVSSSWHCVQISLELFPMSLVPSNKPLKSSKFYCSSQPQGECLGHCYFLFGDLRGSEASGVIKSQDLTRSWTSDNLAVESALMKLVDGHWRGQLISKGQGCDPQLTGFLIAEGQTVWLSLPPSAKGRMPRPHSDSPQSVVVFEMLMAGFFPCGMREGACGKNDLVKCKDYEKGGTNKFINCTFLACWVTRCCLSSSRWRSVSAATCSGVASPVSKIVNLVLACSA</sequence>
<evidence type="ECO:0000313" key="1">
    <source>
        <dbReference type="EMBL" id="KAJ8422413.1"/>
    </source>
</evidence>
<dbReference type="Proteomes" id="UP001153076">
    <property type="component" value="Unassembled WGS sequence"/>
</dbReference>
<protein>
    <submittedName>
        <fullName evidence="1">Uncharacterized protein</fullName>
    </submittedName>
</protein>
<accession>A0A9Q1GLW0</accession>
<proteinExistence type="predicted"/>
<keyword evidence="2" id="KW-1185">Reference proteome</keyword>
<name>A0A9Q1GLW0_9CARY</name>
<reference evidence="1" key="1">
    <citation type="submission" date="2022-04" db="EMBL/GenBank/DDBJ databases">
        <title>Carnegiea gigantea Genome sequencing and assembly v2.</title>
        <authorList>
            <person name="Copetti D."/>
            <person name="Sanderson M.J."/>
            <person name="Burquez A."/>
            <person name="Wojciechowski M.F."/>
        </authorList>
    </citation>
    <scope>NUCLEOTIDE SEQUENCE</scope>
    <source>
        <strain evidence="1">SGP5-SGP5p</strain>
        <tissue evidence="1">Aerial part</tissue>
    </source>
</reference>
<organism evidence="1 2">
    <name type="scientific">Carnegiea gigantea</name>
    <dbReference type="NCBI Taxonomy" id="171969"/>
    <lineage>
        <taxon>Eukaryota</taxon>
        <taxon>Viridiplantae</taxon>
        <taxon>Streptophyta</taxon>
        <taxon>Embryophyta</taxon>
        <taxon>Tracheophyta</taxon>
        <taxon>Spermatophyta</taxon>
        <taxon>Magnoliopsida</taxon>
        <taxon>eudicotyledons</taxon>
        <taxon>Gunneridae</taxon>
        <taxon>Pentapetalae</taxon>
        <taxon>Caryophyllales</taxon>
        <taxon>Cactineae</taxon>
        <taxon>Cactaceae</taxon>
        <taxon>Cactoideae</taxon>
        <taxon>Echinocereeae</taxon>
        <taxon>Carnegiea</taxon>
    </lineage>
</organism>
<comment type="caution">
    <text evidence="1">The sequence shown here is derived from an EMBL/GenBank/DDBJ whole genome shotgun (WGS) entry which is preliminary data.</text>
</comment>